<proteinExistence type="predicted"/>
<dbReference type="SUPFAM" id="SSF51905">
    <property type="entry name" value="FAD/NAD(P)-binding domain"/>
    <property type="match status" value="1"/>
</dbReference>
<accession>A0A2S4MKQ5</accession>
<dbReference type="RefSeq" id="WP_103717089.1">
    <property type="nucleotide sequence ID" value="NZ_PQFZ01000002.1"/>
</dbReference>
<evidence type="ECO:0000256" key="1">
    <source>
        <dbReference type="ARBA" id="ARBA00023002"/>
    </source>
</evidence>
<feature type="region of interest" description="Disordered" evidence="2">
    <location>
        <begin position="1"/>
        <end position="34"/>
    </location>
</feature>
<comment type="caution">
    <text evidence="4">The sequence shown here is derived from an EMBL/GenBank/DDBJ whole genome shotgun (WGS) entry which is preliminary data.</text>
</comment>
<reference evidence="4 5" key="1">
    <citation type="submission" date="2018-01" db="EMBL/GenBank/DDBJ databases">
        <title>Genomic Encyclopedia of Type Strains, Phase III (KMG-III): the genomes of soil and plant-associated and newly described type strains.</title>
        <authorList>
            <person name="Whitman W."/>
        </authorList>
    </citation>
    <scope>NUCLEOTIDE SEQUENCE [LARGE SCALE GENOMIC DNA]</scope>
    <source>
        <strain evidence="4 5">1131</strain>
    </source>
</reference>
<organism evidence="4 5">
    <name type="scientific">Bosea psychrotolerans</name>
    <dbReference type="NCBI Taxonomy" id="1871628"/>
    <lineage>
        <taxon>Bacteria</taxon>
        <taxon>Pseudomonadati</taxon>
        <taxon>Pseudomonadota</taxon>
        <taxon>Alphaproteobacteria</taxon>
        <taxon>Hyphomicrobiales</taxon>
        <taxon>Boseaceae</taxon>
        <taxon>Bosea</taxon>
    </lineage>
</organism>
<dbReference type="PANTHER" id="PTHR13847:SF281">
    <property type="entry name" value="FAD DEPENDENT OXIDOREDUCTASE DOMAIN-CONTAINING PROTEIN"/>
    <property type="match status" value="1"/>
</dbReference>
<dbReference type="Proteomes" id="UP000236919">
    <property type="component" value="Unassembled WGS sequence"/>
</dbReference>
<sequence>MTEPTSKPDPTSSKPLPPNVYQLDAPAAPDTPPLAGSLRTSVAIIGGGIVGLTTALHLAEAGVDVTVLEAQEPGWGASGNNGGQLNPGLKFDPDVIEASYGPDLGARMVAFAYDTPNRTLALIKRLGIACEARQNGTLRVAYSARAVGGVEATARQCIARGMPVTMLDREKVAEATGTERYLAAMRDSRGGDVNPLAYIRGLAKAALAAGAKIHGRTHVRVLQQTLAGWALQTDSGTVQAEKILIATNGFTDDLWSGLRRTIVPVFSAIAASAPLPSELARRILPARSSVYESGRITVYYRVDAHDRLLIGGRGPMRPISHPGDIAYLTDYAKRLWPELAGQSWTHGWNSRLAMTQDHWPHLHEPAANALIYLGCNGRGVALGTAIAEQLAARLIKGAAAELDLPIVSQKTIRFHGLWPLAVLSVVLHGRLMDRLGL</sequence>
<dbReference type="Pfam" id="PF01266">
    <property type="entry name" value="DAO"/>
    <property type="match status" value="1"/>
</dbReference>
<dbReference type="AlphaFoldDB" id="A0A2S4MKQ5"/>
<name>A0A2S4MKQ5_9HYPH</name>
<evidence type="ECO:0000259" key="3">
    <source>
        <dbReference type="Pfam" id="PF01266"/>
    </source>
</evidence>
<dbReference type="InterPro" id="IPR006076">
    <property type="entry name" value="FAD-dep_OxRdtase"/>
</dbReference>
<dbReference type="Gene3D" id="3.30.9.10">
    <property type="entry name" value="D-Amino Acid Oxidase, subunit A, domain 2"/>
    <property type="match status" value="1"/>
</dbReference>
<dbReference type="EMBL" id="PQFZ01000002">
    <property type="protein sequence ID" value="POR55215.1"/>
    <property type="molecule type" value="Genomic_DNA"/>
</dbReference>
<gene>
    <name evidence="4" type="ORF">CYD53_102100</name>
</gene>
<evidence type="ECO:0000313" key="4">
    <source>
        <dbReference type="EMBL" id="POR55215.1"/>
    </source>
</evidence>
<dbReference type="GO" id="GO:0016491">
    <property type="term" value="F:oxidoreductase activity"/>
    <property type="evidence" value="ECO:0007669"/>
    <property type="project" value="UniProtKB-KW"/>
</dbReference>
<dbReference type="PANTHER" id="PTHR13847">
    <property type="entry name" value="SARCOSINE DEHYDROGENASE-RELATED"/>
    <property type="match status" value="1"/>
</dbReference>
<dbReference type="OrthoDB" id="9814969at2"/>
<keyword evidence="1" id="KW-0560">Oxidoreductase</keyword>
<evidence type="ECO:0000256" key="2">
    <source>
        <dbReference type="SAM" id="MobiDB-lite"/>
    </source>
</evidence>
<keyword evidence="5" id="KW-1185">Reference proteome</keyword>
<dbReference type="Gene3D" id="3.50.50.60">
    <property type="entry name" value="FAD/NAD(P)-binding domain"/>
    <property type="match status" value="1"/>
</dbReference>
<feature type="compositionally biased region" description="Low complexity" evidence="2">
    <location>
        <begin position="1"/>
        <end position="14"/>
    </location>
</feature>
<evidence type="ECO:0000313" key="5">
    <source>
        <dbReference type="Proteomes" id="UP000236919"/>
    </source>
</evidence>
<feature type="domain" description="FAD dependent oxidoreductase" evidence="3">
    <location>
        <begin position="42"/>
        <end position="393"/>
    </location>
</feature>
<protein>
    <submittedName>
        <fullName evidence="4">Glycine/D-amino acid oxidase-like deaminating enzyme</fullName>
    </submittedName>
</protein>
<dbReference type="GO" id="GO:0005737">
    <property type="term" value="C:cytoplasm"/>
    <property type="evidence" value="ECO:0007669"/>
    <property type="project" value="TreeGrafter"/>
</dbReference>
<dbReference type="InterPro" id="IPR036188">
    <property type="entry name" value="FAD/NAD-bd_sf"/>
</dbReference>